<reference evidence="1 2" key="1">
    <citation type="submission" date="2020-10" db="EMBL/GenBank/DDBJ databases">
        <title>Genome sequencing of Bifidobacterium longum subsp. longum KCTC 5915.</title>
        <authorList>
            <person name="Kim J."/>
        </authorList>
    </citation>
    <scope>NUCLEOTIDE SEQUENCE [LARGE SCALE GENOMIC DNA]</scope>
    <source>
        <strain evidence="1 2">KCTC 5915</strain>
    </source>
</reference>
<dbReference type="Proteomes" id="UP000593918">
    <property type="component" value="Chromosome"/>
</dbReference>
<dbReference type="EMBL" id="CP062943">
    <property type="protein sequence ID" value="QOL55804.1"/>
    <property type="molecule type" value="Genomic_DNA"/>
</dbReference>
<evidence type="ECO:0000313" key="2">
    <source>
        <dbReference type="Proteomes" id="UP000593918"/>
    </source>
</evidence>
<name>A0A7L9UXI0_BIFLL</name>
<dbReference type="RefSeq" id="WP_131225847.1">
    <property type="nucleotide sequence ID" value="NZ_CP062943.1"/>
</dbReference>
<organism evidence="1 2">
    <name type="scientific">Bifidobacterium longum subsp. longum</name>
    <dbReference type="NCBI Taxonomy" id="1679"/>
    <lineage>
        <taxon>Bacteria</taxon>
        <taxon>Bacillati</taxon>
        <taxon>Actinomycetota</taxon>
        <taxon>Actinomycetes</taxon>
        <taxon>Bifidobacteriales</taxon>
        <taxon>Bifidobacteriaceae</taxon>
        <taxon>Bifidobacterium</taxon>
    </lineage>
</organism>
<proteinExistence type="predicted"/>
<protein>
    <submittedName>
        <fullName evidence="1">Uncharacterized protein</fullName>
    </submittedName>
</protein>
<sequence>MNAGASLARALNDRGSTASAEESERLRQRLGIDEFGKQHGYTGMTTERRREIINAYNRIAEMGRPE</sequence>
<dbReference type="AlphaFoldDB" id="A0A7L9UXI0"/>
<evidence type="ECO:0000313" key="1">
    <source>
        <dbReference type="EMBL" id="QOL55804.1"/>
    </source>
</evidence>
<accession>A0A7L9UXI0</accession>
<gene>
    <name evidence="1" type="ORF">BL5915_03130</name>
</gene>